<sequence length="247" mass="26751">MKPWPYPRWIAHRGAGKLAPENTLAAFRLGAQHGYRMFECDAKLSADGQVFLLHDATLERTTNGSGTAGELPWSALSRLDAGSWHSRGFAGEPVCTLEALSRWCLANACLLNIEIKPTPGQEHETGTAVAREAARLWAGAATPPLLTSFRPEALAAAQAAAPHLPRGLLLDSLWSGWEGFAQSLECVALVCNHALWDEALVEEARRMGLRQLSYTVNDEWAAQRLISLGTDGIITDAVDRFAPADPS</sequence>
<dbReference type="RefSeq" id="WP_382256295.1">
    <property type="nucleotide sequence ID" value="NZ_JBHTBX010000005.1"/>
</dbReference>
<accession>A0ABW2R9B7</accession>
<proteinExistence type="predicted"/>
<evidence type="ECO:0000313" key="3">
    <source>
        <dbReference type="Proteomes" id="UP001596495"/>
    </source>
</evidence>
<dbReference type="Gene3D" id="3.20.20.190">
    <property type="entry name" value="Phosphatidylinositol (PI) phosphodiesterase"/>
    <property type="match status" value="1"/>
</dbReference>
<dbReference type="PANTHER" id="PTHR46211:SF1">
    <property type="entry name" value="GLYCEROPHOSPHODIESTER PHOSPHODIESTERASE, CYTOPLASMIC"/>
    <property type="match status" value="1"/>
</dbReference>
<dbReference type="PANTHER" id="PTHR46211">
    <property type="entry name" value="GLYCEROPHOSPHORYL DIESTER PHOSPHODIESTERASE"/>
    <property type="match status" value="1"/>
</dbReference>
<evidence type="ECO:0000313" key="2">
    <source>
        <dbReference type="EMBL" id="MFC7434663.1"/>
    </source>
</evidence>
<organism evidence="2 3">
    <name type="scientific">Hydrogenophaga bisanensis</name>
    <dbReference type="NCBI Taxonomy" id="439611"/>
    <lineage>
        <taxon>Bacteria</taxon>
        <taxon>Pseudomonadati</taxon>
        <taxon>Pseudomonadota</taxon>
        <taxon>Betaproteobacteria</taxon>
        <taxon>Burkholderiales</taxon>
        <taxon>Comamonadaceae</taxon>
        <taxon>Hydrogenophaga</taxon>
    </lineage>
</organism>
<dbReference type="GO" id="GO:0008889">
    <property type="term" value="F:glycerophosphodiester phosphodiesterase activity"/>
    <property type="evidence" value="ECO:0007669"/>
    <property type="project" value="UniProtKB-EC"/>
</dbReference>
<protein>
    <submittedName>
        <fullName evidence="2">Glycerophosphodiester phosphodiesterase</fullName>
        <ecNumber evidence="2">3.1.4.46</ecNumber>
    </submittedName>
</protein>
<dbReference type="Pfam" id="PF03009">
    <property type="entry name" value="GDPD"/>
    <property type="match status" value="1"/>
</dbReference>
<dbReference type="EC" id="3.1.4.46" evidence="2"/>
<keyword evidence="2" id="KW-0378">Hydrolase</keyword>
<keyword evidence="3" id="KW-1185">Reference proteome</keyword>
<dbReference type="EMBL" id="JBHTBX010000005">
    <property type="protein sequence ID" value="MFC7434663.1"/>
    <property type="molecule type" value="Genomic_DNA"/>
</dbReference>
<reference evidence="3" key="1">
    <citation type="journal article" date="2019" name="Int. J. Syst. Evol. Microbiol.">
        <title>The Global Catalogue of Microorganisms (GCM) 10K type strain sequencing project: providing services to taxonomists for standard genome sequencing and annotation.</title>
        <authorList>
            <consortium name="The Broad Institute Genomics Platform"/>
            <consortium name="The Broad Institute Genome Sequencing Center for Infectious Disease"/>
            <person name="Wu L."/>
            <person name="Ma J."/>
        </authorList>
    </citation>
    <scope>NUCLEOTIDE SEQUENCE [LARGE SCALE GENOMIC DNA]</scope>
    <source>
        <strain evidence="3">CCUG 54518</strain>
    </source>
</reference>
<gene>
    <name evidence="2" type="primary">ugpQ</name>
    <name evidence="2" type="ORF">ACFQNJ_09080</name>
</gene>
<dbReference type="NCBIfam" id="NF006989">
    <property type="entry name" value="PRK09454.1"/>
    <property type="match status" value="1"/>
</dbReference>
<dbReference type="PROSITE" id="PS51704">
    <property type="entry name" value="GP_PDE"/>
    <property type="match status" value="1"/>
</dbReference>
<evidence type="ECO:0000259" key="1">
    <source>
        <dbReference type="PROSITE" id="PS51704"/>
    </source>
</evidence>
<dbReference type="InterPro" id="IPR017946">
    <property type="entry name" value="PLC-like_Pdiesterase_TIM-brl"/>
</dbReference>
<dbReference type="Proteomes" id="UP001596495">
    <property type="component" value="Unassembled WGS sequence"/>
</dbReference>
<feature type="domain" description="GP-PDE" evidence="1">
    <location>
        <begin position="7"/>
        <end position="245"/>
    </location>
</feature>
<name>A0ABW2R9B7_9BURK</name>
<dbReference type="SUPFAM" id="SSF51695">
    <property type="entry name" value="PLC-like phosphodiesterases"/>
    <property type="match status" value="1"/>
</dbReference>
<dbReference type="InterPro" id="IPR030395">
    <property type="entry name" value="GP_PDE_dom"/>
</dbReference>
<comment type="caution">
    <text evidence="2">The sequence shown here is derived from an EMBL/GenBank/DDBJ whole genome shotgun (WGS) entry which is preliminary data.</text>
</comment>